<dbReference type="Proteomes" id="UP001589773">
    <property type="component" value="Unassembled WGS sequence"/>
</dbReference>
<evidence type="ECO:0000313" key="1">
    <source>
        <dbReference type="EMBL" id="MFC0254157.1"/>
    </source>
</evidence>
<gene>
    <name evidence="1" type="ORF">ACFFJK_19870</name>
</gene>
<protein>
    <recommendedName>
        <fullName evidence="3">Lipoprotein</fullName>
    </recommendedName>
</protein>
<sequence>MKSSNLRAGVALACALALSGCGGSDGDMFLGGEFAGVTKPGLVLQNNGGSDLPITPTGNGSGRFAFAELVETDSRYSVTVKSTPSNAEKCEVSNGTGKVAFDITNIYVYCTIKTHALTGTITGLTGNLVLVNGSDRIPVAAGATTFAMSRVNEDAPYGVAILTQPDNQTCTVANGSGTMGTSDVSNVTVSCVNRT</sequence>
<accession>A0ABV6FKU2</accession>
<dbReference type="PROSITE" id="PS51257">
    <property type="entry name" value="PROKAR_LIPOPROTEIN"/>
    <property type="match status" value="1"/>
</dbReference>
<organism evidence="1 2">
    <name type="scientific">Massilia consociata</name>
    <dbReference type="NCBI Taxonomy" id="760117"/>
    <lineage>
        <taxon>Bacteria</taxon>
        <taxon>Pseudomonadati</taxon>
        <taxon>Pseudomonadota</taxon>
        <taxon>Betaproteobacteria</taxon>
        <taxon>Burkholderiales</taxon>
        <taxon>Oxalobacteraceae</taxon>
        <taxon>Telluria group</taxon>
        <taxon>Massilia</taxon>
    </lineage>
</organism>
<dbReference type="RefSeq" id="WP_379681428.1">
    <property type="nucleotide sequence ID" value="NZ_JBHLWP010000019.1"/>
</dbReference>
<evidence type="ECO:0000313" key="2">
    <source>
        <dbReference type="Proteomes" id="UP001589773"/>
    </source>
</evidence>
<dbReference type="EMBL" id="JBHLWP010000019">
    <property type="protein sequence ID" value="MFC0254157.1"/>
    <property type="molecule type" value="Genomic_DNA"/>
</dbReference>
<keyword evidence="2" id="KW-1185">Reference proteome</keyword>
<reference evidence="1 2" key="1">
    <citation type="submission" date="2024-09" db="EMBL/GenBank/DDBJ databases">
        <authorList>
            <person name="Sun Q."/>
            <person name="Mori K."/>
        </authorList>
    </citation>
    <scope>NUCLEOTIDE SEQUENCE [LARGE SCALE GENOMIC DNA]</scope>
    <source>
        <strain evidence="1 2">CCM 7792</strain>
    </source>
</reference>
<evidence type="ECO:0008006" key="3">
    <source>
        <dbReference type="Google" id="ProtNLM"/>
    </source>
</evidence>
<proteinExistence type="predicted"/>
<name>A0ABV6FKU2_9BURK</name>
<comment type="caution">
    <text evidence="1">The sequence shown here is derived from an EMBL/GenBank/DDBJ whole genome shotgun (WGS) entry which is preliminary data.</text>
</comment>